<keyword evidence="1" id="KW-0472">Membrane</keyword>
<comment type="caution">
    <text evidence="3">The sequence shown here is derived from an EMBL/GenBank/DDBJ whole genome shotgun (WGS) entry which is preliminary data.</text>
</comment>
<feature type="domain" description="Exonuclease VII large subunit C-terminal" evidence="2">
    <location>
        <begin position="155"/>
        <end position="298"/>
    </location>
</feature>
<name>A0A2P8FPH4_9BACT</name>
<evidence type="ECO:0000259" key="2">
    <source>
        <dbReference type="Pfam" id="PF02601"/>
    </source>
</evidence>
<dbReference type="OrthoDB" id="9802795at2"/>
<keyword evidence="3" id="KW-0269">Exonuclease</keyword>
<dbReference type="GO" id="GO:0008855">
    <property type="term" value="F:exodeoxyribonuclease VII activity"/>
    <property type="evidence" value="ECO:0007669"/>
    <property type="project" value="InterPro"/>
</dbReference>
<keyword evidence="1" id="KW-1133">Transmembrane helix</keyword>
<gene>
    <name evidence="3" type="ORF">CLV60_116181</name>
</gene>
<dbReference type="GO" id="GO:0009318">
    <property type="term" value="C:exodeoxyribonuclease VII complex"/>
    <property type="evidence" value="ECO:0007669"/>
    <property type="project" value="InterPro"/>
</dbReference>
<dbReference type="PANTHER" id="PTHR30008">
    <property type="entry name" value="EXODEOXYRIBONUCLEASE 7 LARGE SUBUNIT"/>
    <property type="match status" value="1"/>
</dbReference>
<evidence type="ECO:0000313" key="3">
    <source>
        <dbReference type="EMBL" id="PSL23624.1"/>
    </source>
</evidence>
<keyword evidence="3" id="KW-0540">Nuclease</keyword>
<keyword evidence="1" id="KW-0812">Transmembrane</keyword>
<feature type="transmembrane region" description="Helical" evidence="1">
    <location>
        <begin position="303"/>
        <end position="321"/>
    </location>
</feature>
<proteinExistence type="predicted"/>
<dbReference type="EMBL" id="PYAS01000016">
    <property type="protein sequence ID" value="PSL23624.1"/>
    <property type="molecule type" value="Genomic_DNA"/>
</dbReference>
<dbReference type="GO" id="GO:0006308">
    <property type="term" value="P:DNA catabolic process"/>
    <property type="evidence" value="ECO:0007669"/>
    <property type="project" value="InterPro"/>
</dbReference>
<evidence type="ECO:0000256" key="1">
    <source>
        <dbReference type="SAM" id="Phobius"/>
    </source>
</evidence>
<organism evidence="3 4">
    <name type="scientific">Dyadobacter jiangsuensis</name>
    <dbReference type="NCBI Taxonomy" id="1591085"/>
    <lineage>
        <taxon>Bacteria</taxon>
        <taxon>Pseudomonadati</taxon>
        <taxon>Bacteroidota</taxon>
        <taxon>Cytophagia</taxon>
        <taxon>Cytophagales</taxon>
        <taxon>Spirosomataceae</taxon>
        <taxon>Dyadobacter</taxon>
    </lineage>
</organism>
<dbReference type="RefSeq" id="WP_106598733.1">
    <property type="nucleotide sequence ID" value="NZ_PYAS01000016.1"/>
</dbReference>
<dbReference type="Pfam" id="PF02601">
    <property type="entry name" value="Exonuc_VII_L"/>
    <property type="match status" value="1"/>
</dbReference>
<dbReference type="Proteomes" id="UP000241964">
    <property type="component" value="Unassembled WGS sequence"/>
</dbReference>
<dbReference type="InterPro" id="IPR020579">
    <property type="entry name" value="Exonuc_VII_lsu_C"/>
</dbReference>
<keyword evidence="3" id="KW-0378">Hydrolase</keyword>
<dbReference type="InterPro" id="IPR003753">
    <property type="entry name" value="Exonuc_VII_L"/>
</dbReference>
<accession>A0A2P8FPH4</accession>
<dbReference type="AlphaFoldDB" id="A0A2P8FPH4"/>
<keyword evidence="4" id="KW-1185">Reference proteome</keyword>
<sequence>MHSHNTIKDSFVFTPTELLTQFRNSLHSTMDGQLLAVSGFYNSTGREQYGDYFYDQLSCSADVTGSLAVKVSALIRDGLENDSYYTFKGFIEKGRVNRQGINLSFQVTEVAGVDKAISRFSNEDFNLIGNRVKRGFADIRTILAGQIEKGLRPPILVLTGNESIADQDFKHALEDTYSCFDFFWIRAKLGTPGTIIEAIQKVRLDNPPLLVFMRGGGSGLEVFNSITLCKAVFDLGIPFVTAIGHHSDEPLLQKFADRGFATPTAFGHFLKDLAKHVAKQTKTISYLSSELEKARNEQKKERRLLYCIIGVILLLLLLVLLR</sequence>
<dbReference type="PANTHER" id="PTHR30008:SF0">
    <property type="entry name" value="EXODEOXYRIBONUCLEASE 7 LARGE SUBUNIT"/>
    <property type="match status" value="1"/>
</dbReference>
<reference evidence="3 4" key="1">
    <citation type="submission" date="2018-03" db="EMBL/GenBank/DDBJ databases">
        <title>Genomic Encyclopedia of Archaeal and Bacterial Type Strains, Phase II (KMG-II): from individual species to whole genera.</title>
        <authorList>
            <person name="Goeker M."/>
        </authorList>
    </citation>
    <scope>NUCLEOTIDE SEQUENCE [LARGE SCALE GENOMIC DNA]</scope>
    <source>
        <strain evidence="3 4">DSM 29057</strain>
    </source>
</reference>
<protein>
    <submittedName>
        <fullName evidence="3">Exonuclease VII large subunit</fullName>
    </submittedName>
</protein>
<evidence type="ECO:0000313" key="4">
    <source>
        <dbReference type="Proteomes" id="UP000241964"/>
    </source>
</evidence>